<dbReference type="PANTHER" id="PTHR11570">
    <property type="entry name" value="S-ADENOSYLMETHIONINE DECARBOXYLASE"/>
    <property type="match status" value="1"/>
</dbReference>
<sequence length="91" mass="10448">MGIIYRGFWIYDIAILDTLFPDGAAYCLGAVNKDCWYLYTLNPLPHRNRMPALPECEEPDQTLEILMTDLDPEIMSIFTKEECLNATEATK</sequence>
<gene>
    <name evidence="6" type="ORF">NQ314_008792</name>
</gene>
<dbReference type="EMBL" id="JANEYF010002419">
    <property type="protein sequence ID" value="KAJ8946808.1"/>
    <property type="molecule type" value="Genomic_DNA"/>
</dbReference>
<comment type="similarity">
    <text evidence="2">Belongs to the eukaryotic AdoMetDC family.</text>
</comment>
<reference evidence="6" key="1">
    <citation type="journal article" date="2023" name="Insect Mol. Biol.">
        <title>Genome sequencing provides insights into the evolution of gene families encoding plant cell wall-degrading enzymes in longhorned beetles.</title>
        <authorList>
            <person name="Shin N.R."/>
            <person name="Okamura Y."/>
            <person name="Kirsch R."/>
            <person name="Pauchet Y."/>
        </authorList>
    </citation>
    <scope>NUCLEOTIDE SEQUENCE</scope>
    <source>
        <strain evidence="6">RBIC_L_NR</strain>
    </source>
</reference>
<organism evidence="6 7">
    <name type="scientific">Rhamnusium bicolor</name>
    <dbReference type="NCBI Taxonomy" id="1586634"/>
    <lineage>
        <taxon>Eukaryota</taxon>
        <taxon>Metazoa</taxon>
        <taxon>Ecdysozoa</taxon>
        <taxon>Arthropoda</taxon>
        <taxon>Hexapoda</taxon>
        <taxon>Insecta</taxon>
        <taxon>Pterygota</taxon>
        <taxon>Neoptera</taxon>
        <taxon>Endopterygota</taxon>
        <taxon>Coleoptera</taxon>
        <taxon>Polyphaga</taxon>
        <taxon>Cucujiformia</taxon>
        <taxon>Chrysomeloidea</taxon>
        <taxon>Cerambycidae</taxon>
        <taxon>Lepturinae</taxon>
        <taxon>Rhagiini</taxon>
        <taxon>Rhamnusium</taxon>
    </lineage>
</organism>
<keyword evidence="7" id="KW-1185">Reference proteome</keyword>
<protein>
    <submittedName>
        <fullName evidence="6">Uncharacterized protein</fullName>
    </submittedName>
</protein>
<evidence type="ECO:0000313" key="6">
    <source>
        <dbReference type="EMBL" id="KAJ8946808.1"/>
    </source>
</evidence>
<accession>A0AAV8Y5R3</accession>
<comment type="catalytic activity">
    <reaction evidence="5">
        <text>S-adenosyl-L-methionine + H(+) = S-adenosyl 3-(methylsulfanyl)propylamine + CO2</text>
        <dbReference type="Rhea" id="RHEA:15981"/>
        <dbReference type="ChEBI" id="CHEBI:15378"/>
        <dbReference type="ChEBI" id="CHEBI:16526"/>
        <dbReference type="ChEBI" id="CHEBI:57443"/>
        <dbReference type="ChEBI" id="CHEBI:59789"/>
        <dbReference type="EC" id="4.1.1.50"/>
    </reaction>
</comment>
<dbReference type="GO" id="GO:0006597">
    <property type="term" value="P:spermine biosynthetic process"/>
    <property type="evidence" value="ECO:0007669"/>
    <property type="project" value="TreeGrafter"/>
</dbReference>
<dbReference type="InterPro" id="IPR016067">
    <property type="entry name" value="S-AdoMet_deCO2ase_core"/>
</dbReference>
<dbReference type="InterPro" id="IPR048283">
    <property type="entry name" value="AdoMetDC-like"/>
</dbReference>
<dbReference type="Proteomes" id="UP001162156">
    <property type="component" value="Unassembled WGS sequence"/>
</dbReference>
<dbReference type="GO" id="GO:0004014">
    <property type="term" value="F:adenosylmethionine decarboxylase activity"/>
    <property type="evidence" value="ECO:0007669"/>
    <property type="project" value="UniProtKB-EC"/>
</dbReference>
<evidence type="ECO:0000256" key="4">
    <source>
        <dbReference type="ARBA" id="ARBA00023115"/>
    </source>
</evidence>
<proteinExistence type="inferred from homology"/>
<keyword evidence="4" id="KW-0620">Polyamine biosynthesis</keyword>
<evidence type="ECO:0000256" key="3">
    <source>
        <dbReference type="ARBA" id="ARBA00023066"/>
    </source>
</evidence>
<evidence type="ECO:0000256" key="2">
    <source>
        <dbReference type="ARBA" id="ARBA00008466"/>
    </source>
</evidence>
<keyword evidence="3" id="KW-0745">Spermidine biosynthesis</keyword>
<dbReference type="Gene3D" id="3.60.90.10">
    <property type="entry name" value="S-adenosylmethionine decarboxylase"/>
    <property type="match status" value="1"/>
</dbReference>
<dbReference type="PANTHER" id="PTHR11570:SF0">
    <property type="entry name" value="S-ADENOSYLMETHIONINE DECARBOXYLASE PROENZYME"/>
    <property type="match status" value="1"/>
</dbReference>
<evidence type="ECO:0000256" key="1">
    <source>
        <dbReference type="ARBA" id="ARBA00004911"/>
    </source>
</evidence>
<comment type="pathway">
    <text evidence="1">Amine and polyamine biosynthesis; S-adenosylmethioninamine biosynthesis; S-adenosylmethioninamine from S-adenosyl-L-methionine: step 1/1.</text>
</comment>
<evidence type="ECO:0000256" key="5">
    <source>
        <dbReference type="ARBA" id="ARBA00048112"/>
    </source>
</evidence>
<dbReference type="SUPFAM" id="SSF56276">
    <property type="entry name" value="S-adenosylmethionine decarboxylase"/>
    <property type="match status" value="1"/>
</dbReference>
<comment type="caution">
    <text evidence="6">The sequence shown here is derived from an EMBL/GenBank/DDBJ whole genome shotgun (WGS) entry which is preliminary data.</text>
</comment>
<dbReference type="AlphaFoldDB" id="A0AAV8Y5R3"/>
<dbReference type="Pfam" id="PF01536">
    <property type="entry name" value="SAM_decarbox"/>
    <property type="match status" value="1"/>
</dbReference>
<feature type="non-terminal residue" evidence="6">
    <location>
        <position position="91"/>
    </location>
</feature>
<dbReference type="GO" id="GO:0008295">
    <property type="term" value="P:spermidine biosynthetic process"/>
    <property type="evidence" value="ECO:0007669"/>
    <property type="project" value="UniProtKB-KW"/>
</dbReference>
<evidence type="ECO:0000313" key="7">
    <source>
        <dbReference type="Proteomes" id="UP001162156"/>
    </source>
</evidence>
<dbReference type="GO" id="GO:0005829">
    <property type="term" value="C:cytosol"/>
    <property type="evidence" value="ECO:0007669"/>
    <property type="project" value="TreeGrafter"/>
</dbReference>
<name>A0AAV8Y5R3_9CUCU</name>